<dbReference type="GO" id="GO:0043565">
    <property type="term" value="F:sequence-specific DNA binding"/>
    <property type="evidence" value="ECO:0007669"/>
    <property type="project" value="TreeGrafter"/>
</dbReference>
<accession>A0A9J7AP74</accession>
<keyword evidence="7" id="KW-1185">Reference proteome</keyword>
<dbReference type="Proteomes" id="UP001060336">
    <property type="component" value="Chromosome"/>
</dbReference>
<dbReference type="Pfam" id="PF00126">
    <property type="entry name" value="HTH_1"/>
    <property type="match status" value="1"/>
</dbReference>
<keyword evidence="2" id="KW-0805">Transcription regulation</keyword>
<dbReference type="EMBL" id="CP102480">
    <property type="protein sequence ID" value="UUX48148.1"/>
    <property type="molecule type" value="Genomic_DNA"/>
</dbReference>
<protein>
    <submittedName>
        <fullName evidence="6">LysR substrate-binding domain-containing protein</fullName>
    </submittedName>
</protein>
<keyword evidence="4" id="KW-0804">Transcription</keyword>
<dbReference type="InterPro" id="IPR036388">
    <property type="entry name" value="WH-like_DNA-bd_sf"/>
</dbReference>
<dbReference type="SUPFAM" id="SSF53850">
    <property type="entry name" value="Periplasmic binding protein-like II"/>
    <property type="match status" value="1"/>
</dbReference>
<gene>
    <name evidence="6" type="ORF">NUH88_12045</name>
</gene>
<keyword evidence="3" id="KW-0238">DNA-binding</keyword>
<evidence type="ECO:0000256" key="3">
    <source>
        <dbReference type="ARBA" id="ARBA00023125"/>
    </source>
</evidence>
<feature type="domain" description="HTH lysR-type" evidence="5">
    <location>
        <begin position="11"/>
        <end position="68"/>
    </location>
</feature>
<dbReference type="GO" id="GO:0006351">
    <property type="term" value="P:DNA-templated transcription"/>
    <property type="evidence" value="ECO:0007669"/>
    <property type="project" value="TreeGrafter"/>
</dbReference>
<dbReference type="Gene3D" id="3.40.190.10">
    <property type="entry name" value="Periplasmic binding protein-like II"/>
    <property type="match status" value="2"/>
</dbReference>
<dbReference type="AlphaFoldDB" id="A0A9J7AP74"/>
<dbReference type="Pfam" id="PF03466">
    <property type="entry name" value="LysR_substrate"/>
    <property type="match status" value="1"/>
</dbReference>
<dbReference type="InterPro" id="IPR058163">
    <property type="entry name" value="LysR-type_TF_proteobact-type"/>
</dbReference>
<evidence type="ECO:0000259" key="5">
    <source>
        <dbReference type="PROSITE" id="PS50931"/>
    </source>
</evidence>
<name>A0A9J7AP74_9PROT</name>
<sequence>MSFNHDIFHRIPVRGLQVFEAAARHLSFTRAADALGITQSAVSRQMSDLEKRLGVSLFVRSGPRIVLTRAGEVLFDRASRAFADLRAGVADCRVADGLSSVVTLSMLPSVAALWLAPRLEAFAEAHPEIDLRVSASRHLVSFEAEGIDLAIRYGTGNWPGVTAEFLASETVRPVCTPDYARRIGIGQPSDLLKATLIHPDTEEGWSAWFVAAGVVVDAVPSGPRFSDDTAALNAVLGHQAVFLGRSVLTARELEAGRIVAPFDIEVPASFSYWLVRPVGQEPSVACDSVRKWILRAFGRPAPDS</sequence>
<dbReference type="PANTHER" id="PTHR30537">
    <property type="entry name" value="HTH-TYPE TRANSCRIPTIONAL REGULATOR"/>
    <property type="match status" value="1"/>
</dbReference>
<dbReference type="InterPro" id="IPR000847">
    <property type="entry name" value="LysR_HTH_N"/>
</dbReference>
<dbReference type="RefSeq" id="WP_257766656.1">
    <property type="nucleotide sequence ID" value="NZ_CP102480.1"/>
</dbReference>
<dbReference type="CDD" id="cd08432">
    <property type="entry name" value="PBP2_GcdR_TrpI_HvrB_AmpR_like"/>
    <property type="match status" value="1"/>
</dbReference>
<evidence type="ECO:0000256" key="2">
    <source>
        <dbReference type="ARBA" id="ARBA00023015"/>
    </source>
</evidence>
<evidence type="ECO:0000256" key="1">
    <source>
        <dbReference type="ARBA" id="ARBA00009437"/>
    </source>
</evidence>
<dbReference type="PROSITE" id="PS50931">
    <property type="entry name" value="HTH_LYSR"/>
    <property type="match status" value="1"/>
</dbReference>
<evidence type="ECO:0000256" key="4">
    <source>
        <dbReference type="ARBA" id="ARBA00023163"/>
    </source>
</evidence>
<dbReference type="InterPro" id="IPR036390">
    <property type="entry name" value="WH_DNA-bd_sf"/>
</dbReference>
<dbReference type="InterPro" id="IPR005119">
    <property type="entry name" value="LysR_subst-bd"/>
</dbReference>
<proteinExistence type="inferred from homology"/>
<organism evidence="6 7">
    <name type="scientific">Nisaea acidiphila</name>
    <dbReference type="NCBI Taxonomy" id="1862145"/>
    <lineage>
        <taxon>Bacteria</taxon>
        <taxon>Pseudomonadati</taxon>
        <taxon>Pseudomonadota</taxon>
        <taxon>Alphaproteobacteria</taxon>
        <taxon>Rhodospirillales</taxon>
        <taxon>Thalassobaculaceae</taxon>
        <taxon>Nisaea</taxon>
    </lineage>
</organism>
<dbReference type="SUPFAM" id="SSF46785">
    <property type="entry name" value="Winged helix' DNA-binding domain"/>
    <property type="match status" value="1"/>
</dbReference>
<evidence type="ECO:0000313" key="6">
    <source>
        <dbReference type="EMBL" id="UUX48148.1"/>
    </source>
</evidence>
<dbReference type="PANTHER" id="PTHR30537:SF74">
    <property type="entry name" value="HTH-TYPE TRANSCRIPTIONAL REGULATOR TRPI"/>
    <property type="match status" value="1"/>
</dbReference>
<dbReference type="GO" id="GO:0003700">
    <property type="term" value="F:DNA-binding transcription factor activity"/>
    <property type="evidence" value="ECO:0007669"/>
    <property type="project" value="InterPro"/>
</dbReference>
<dbReference type="PRINTS" id="PR00039">
    <property type="entry name" value="HTHLYSR"/>
</dbReference>
<dbReference type="KEGG" id="naci:NUH88_12045"/>
<reference evidence="6" key="1">
    <citation type="submission" date="2022-08" db="EMBL/GenBank/DDBJ databases">
        <title>Nisaea acidiphila sp. nov., isolated from a marine algal debris and emended description of the genus Nisaea Urios et al. 2008.</title>
        <authorList>
            <person name="Kwon K."/>
        </authorList>
    </citation>
    <scope>NUCLEOTIDE SEQUENCE</scope>
    <source>
        <strain evidence="6">MEBiC11861</strain>
    </source>
</reference>
<evidence type="ECO:0000313" key="7">
    <source>
        <dbReference type="Proteomes" id="UP001060336"/>
    </source>
</evidence>
<dbReference type="FunFam" id="1.10.10.10:FF:000001">
    <property type="entry name" value="LysR family transcriptional regulator"/>
    <property type="match status" value="1"/>
</dbReference>
<comment type="similarity">
    <text evidence="1">Belongs to the LysR transcriptional regulatory family.</text>
</comment>
<dbReference type="Gene3D" id="1.10.10.10">
    <property type="entry name" value="Winged helix-like DNA-binding domain superfamily/Winged helix DNA-binding domain"/>
    <property type="match status" value="1"/>
</dbReference>